<gene>
    <name evidence="3" type="ORF">GCM10017566_21910</name>
</gene>
<comment type="caution">
    <text evidence="3">The sequence shown here is derived from an EMBL/GenBank/DDBJ whole genome shotgun (WGS) entry which is preliminary data.</text>
</comment>
<dbReference type="EMBL" id="BNAV01000002">
    <property type="protein sequence ID" value="GHF48205.1"/>
    <property type="molecule type" value="Genomic_DNA"/>
</dbReference>
<name>A0A8H9IT95_9PSEU</name>
<dbReference type="PROSITE" id="PS50231">
    <property type="entry name" value="RICIN_B_LECTIN"/>
    <property type="match status" value="1"/>
</dbReference>
<dbReference type="Gene3D" id="2.80.10.50">
    <property type="match status" value="1"/>
</dbReference>
<feature type="chain" id="PRO_5034850486" description="Ricin B lectin domain-containing protein" evidence="1">
    <location>
        <begin position="27"/>
        <end position="169"/>
    </location>
</feature>
<feature type="domain" description="Ricin B lectin" evidence="2">
    <location>
        <begin position="39"/>
        <end position="162"/>
    </location>
</feature>
<dbReference type="InterPro" id="IPR035992">
    <property type="entry name" value="Ricin_B-like_lectins"/>
</dbReference>
<reference evidence="3" key="2">
    <citation type="submission" date="2020-09" db="EMBL/GenBank/DDBJ databases">
        <authorList>
            <person name="Sun Q."/>
            <person name="Zhou Y."/>
        </authorList>
    </citation>
    <scope>NUCLEOTIDE SEQUENCE</scope>
    <source>
        <strain evidence="3">CGMCC 4.7679</strain>
    </source>
</reference>
<evidence type="ECO:0000313" key="3">
    <source>
        <dbReference type="EMBL" id="GHF48205.1"/>
    </source>
</evidence>
<proteinExistence type="predicted"/>
<dbReference type="Proteomes" id="UP000658656">
    <property type="component" value="Unassembled WGS sequence"/>
</dbReference>
<evidence type="ECO:0000259" key="2">
    <source>
        <dbReference type="Pfam" id="PF00652"/>
    </source>
</evidence>
<dbReference type="Pfam" id="PF00652">
    <property type="entry name" value="Ricin_B_lectin"/>
    <property type="match status" value="1"/>
</dbReference>
<keyword evidence="1" id="KW-0732">Signal</keyword>
<reference evidence="3" key="1">
    <citation type="journal article" date="2014" name="Int. J. Syst. Evol. Microbiol.">
        <title>Complete genome sequence of Corynebacterium casei LMG S-19264T (=DSM 44701T), isolated from a smear-ripened cheese.</title>
        <authorList>
            <consortium name="US DOE Joint Genome Institute (JGI-PGF)"/>
            <person name="Walter F."/>
            <person name="Albersmeier A."/>
            <person name="Kalinowski J."/>
            <person name="Ruckert C."/>
        </authorList>
    </citation>
    <scope>NUCLEOTIDE SEQUENCE</scope>
    <source>
        <strain evidence="3">CGMCC 4.7679</strain>
    </source>
</reference>
<protein>
    <recommendedName>
        <fullName evidence="2">Ricin B lectin domain-containing protein</fullName>
    </recommendedName>
</protein>
<dbReference type="AlphaFoldDB" id="A0A8H9IT95"/>
<dbReference type="CDD" id="cd00161">
    <property type="entry name" value="beta-trefoil_Ricin-like"/>
    <property type="match status" value="1"/>
</dbReference>
<organism evidence="3 4">
    <name type="scientific">Amycolatopsis bartoniae</name>
    <dbReference type="NCBI Taxonomy" id="941986"/>
    <lineage>
        <taxon>Bacteria</taxon>
        <taxon>Bacillati</taxon>
        <taxon>Actinomycetota</taxon>
        <taxon>Actinomycetes</taxon>
        <taxon>Pseudonocardiales</taxon>
        <taxon>Pseudonocardiaceae</taxon>
        <taxon>Amycolatopsis</taxon>
    </lineage>
</organism>
<evidence type="ECO:0000313" key="4">
    <source>
        <dbReference type="Proteomes" id="UP000658656"/>
    </source>
</evidence>
<evidence type="ECO:0000256" key="1">
    <source>
        <dbReference type="SAM" id="SignalP"/>
    </source>
</evidence>
<dbReference type="OrthoDB" id="5381276at2"/>
<dbReference type="InterPro" id="IPR000772">
    <property type="entry name" value="Ricin_B_lectin"/>
</dbReference>
<keyword evidence="4" id="KW-1185">Reference proteome</keyword>
<accession>A0A8H9IT95</accession>
<sequence length="169" mass="18376">MRMLRALLPLLLLGMAILPGTGSAGASTPVPMDVYRAWLVNSNSGYCLAASESPGEQPVVQTGCSGEVVDWSIVDLAGTDRHSIDTAYGPLRCVAARGTTESQAVATDCWQGYDDQVWHITHNYSNNTYQFRNVNSKLCLAARGTSMGTPAIQTTCGAWADQWWWIYPE</sequence>
<feature type="signal peptide" evidence="1">
    <location>
        <begin position="1"/>
        <end position="26"/>
    </location>
</feature>
<dbReference type="SUPFAM" id="SSF50370">
    <property type="entry name" value="Ricin B-like lectins"/>
    <property type="match status" value="1"/>
</dbReference>